<evidence type="ECO:0000313" key="3">
    <source>
        <dbReference type="Proteomes" id="UP000257014"/>
    </source>
</evidence>
<name>A0A3E0K8S2_9BACI</name>
<dbReference type="Proteomes" id="UP000257014">
    <property type="component" value="Unassembled WGS sequence"/>
</dbReference>
<dbReference type="EMBL" id="QEWE01000002">
    <property type="protein sequence ID" value="REJ31608.1"/>
    <property type="molecule type" value="Genomic_DNA"/>
</dbReference>
<evidence type="ECO:0000256" key="1">
    <source>
        <dbReference type="SAM" id="MobiDB-lite"/>
    </source>
</evidence>
<reference evidence="2 3" key="1">
    <citation type="submission" date="2018-03" db="EMBL/GenBank/DDBJ databases">
        <authorList>
            <person name="Keele B.F."/>
        </authorList>
    </citation>
    <scope>NUCLEOTIDE SEQUENCE [LARGE SCALE GENOMIC DNA]</scope>
    <source>
        <strain evidence="2">ZCTH4_d</strain>
    </source>
</reference>
<organism evidence="2 3">
    <name type="scientific">Caldibacillus debilis</name>
    <dbReference type="NCBI Taxonomy" id="301148"/>
    <lineage>
        <taxon>Bacteria</taxon>
        <taxon>Bacillati</taxon>
        <taxon>Bacillota</taxon>
        <taxon>Bacilli</taxon>
        <taxon>Bacillales</taxon>
        <taxon>Bacillaceae</taxon>
        <taxon>Caldibacillus</taxon>
    </lineage>
</organism>
<feature type="compositionally biased region" description="Basic residues" evidence="1">
    <location>
        <begin position="50"/>
        <end position="72"/>
    </location>
</feature>
<evidence type="ECO:0000313" key="2">
    <source>
        <dbReference type="EMBL" id="REJ31608.1"/>
    </source>
</evidence>
<proteinExistence type="predicted"/>
<feature type="region of interest" description="Disordered" evidence="1">
    <location>
        <begin position="33"/>
        <end position="74"/>
    </location>
</feature>
<protein>
    <submittedName>
        <fullName evidence="2">Uncharacterized protein</fullName>
    </submittedName>
</protein>
<dbReference type="AlphaFoldDB" id="A0A3E0K8S2"/>
<gene>
    <name evidence="2" type="ORF">C6P37_00165</name>
</gene>
<comment type="caution">
    <text evidence="2">The sequence shown here is derived from an EMBL/GenBank/DDBJ whole genome shotgun (WGS) entry which is preliminary data.</text>
</comment>
<accession>A0A3E0K8S2</accession>
<sequence>MLGGGKGRGSAALRALRLVLDDQNIPFTCQIAFGSSAGKGGAGKSDSLRSRKHPPIQGRRRGKENAKNRAKHGPASDKLISFLKGFCVFTERKKGSLRFFRPIPFPYPSG</sequence>